<dbReference type="InterPro" id="IPR005135">
    <property type="entry name" value="Endo/exonuclease/phosphatase"/>
</dbReference>
<dbReference type="CDD" id="cd10283">
    <property type="entry name" value="MnuA_DNase1-like"/>
    <property type="match status" value="1"/>
</dbReference>
<organism evidence="2 3">
    <name type="scientific">Herpetosiphon aurantiacus (strain ATCC 23779 / DSM 785 / 114-95)</name>
    <dbReference type="NCBI Taxonomy" id="316274"/>
    <lineage>
        <taxon>Bacteria</taxon>
        <taxon>Bacillati</taxon>
        <taxon>Chloroflexota</taxon>
        <taxon>Chloroflexia</taxon>
        <taxon>Herpetosiphonales</taxon>
        <taxon>Herpetosiphonaceae</taxon>
        <taxon>Herpetosiphon</taxon>
    </lineage>
</organism>
<evidence type="ECO:0000259" key="1">
    <source>
        <dbReference type="Pfam" id="PF03372"/>
    </source>
</evidence>
<dbReference type="Gene3D" id="3.60.10.10">
    <property type="entry name" value="Endonuclease/exonuclease/phosphatase"/>
    <property type="match status" value="1"/>
</dbReference>
<dbReference type="EMBL" id="CP000876">
    <property type="protein sequence ID" value="ABX07634.1"/>
    <property type="molecule type" value="Genomic_DNA"/>
</dbReference>
<dbReference type="SUPFAM" id="SSF56219">
    <property type="entry name" value="DNase I-like"/>
    <property type="match status" value="1"/>
</dbReference>
<gene>
    <name evidence="2" type="ordered locus">Haur_5004</name>
</gene>
<dbReference type="Pfam" id="PF03372">
    <property type="entry name" value="Exo_endo_phos"/>
    <property type="match status" value="1"/>
</dbReference>
<dbReference type="GO" id="GO:0003824">
    <property type="term" value="F:catalytic activity"/>
    <property type="evidence" value="ECO:0007669"/>
    <property type="project" value="InterPro"/>
</dbReference>
<dbReference type="AlphaFoldDB" id="A9B8H0"/>
<dbReference type="KEGG" id="hau:Haur_5004"/>
<accession>A9B8H0</accession>
<geneLocation type="plasmid" evidence="2 3">
    <name>pHAU01</name>
</geneLocation>
<keyword evidence="3" id="KW-1185">Reference proteome</keyword>
<name>A9B8H0_HERA2</name>
<dbReference type="Proteomes" id="UP000000787">
    <property type="component" value="Plasmid pHAU01"/>
</dbReference>
<evidence type="ECO:0000313" key="2">
    <source>
        <dbReference type="EMBL" id="ABX07634.1"/>
    </source>
</evidence>
<feature type="domain" description="Endonuclease/exonuclease/phosphatase" evidence="1">
    <location>
        <begin position="7"/>
        <end position="208"/>
    </location>
</feature>
<dbReference type="BioCyc" id="HAUR316274:GHYA-5067-MONOMER"/>
<evidence type="ECO:0000313" key="3">
    <source>
        <dbReference type="Proteomes" id="UP000000787"/>
    </source>
</evidence>
<keyword evidence="2" id="KW-0614">Plasmid</keyword>
<reference evidence="2 3" key="1">
    <citation type="journal article" date="2011" name="Stand. Genomic Sci.">
        <title>Complete genome sequence of the filamentous gliding predatory bacterium Herpetosiphon aurantiacus type strain (114-95(T)).</title>
        <authorList>
            <person name="Kiss H."/>
            <person name="Nett M."/>
            <person name="Domin N."/>
            <person name="Martin K."/>
            <person name="Maresca J.A."/>
            <person name="Copeland A."/>
            <person name="Lapidus A."/>
            <person name="Lucas S."/>
            <person name="Berry K.W."/>
            <person name="Glavina Del Rio T."/>
            <person name="Dalin E."/>
            <person name="Tice H."/>
            <person name="Pitluck S."/>
            <person name="Richardson P."/>
            <person name="Bruce D."/>
            <person name="Goodwin L."/>
            <person name="Han C."/>
            <person name="Detter J.C."/>
            <person name="Schmutz J."/>
            <person name="Brettin T."/>
            <person name="Land M."/>
            <person name="Hauser L."/>
            <person name="Kyrpides N.C."/>
            <person name="Ivanova N."/>
            <person name="Goker M."/>
            <person name="Woyke T."/>
            <person name="Klenk H.P."/>
            <person name="Bryant D.A."/>
        </authorList>
    </citation>
    <scope>NUCLEOTIDE SEQUENCE [LARGE SCALE GENOMIC DNA]</scope>
    <source>
        <strain evidence="3">ATCC 23779 / DSM 785 / 114-95</strain>
        <plasmid evidence="2">pHAU01</plasmid>
    </source>
</reference>
<dbReference type="InterPro" id="IPR036691">
    <property type="entry name" value="Endo/exonu/phosph_ase_sf"/>
</dbReference>
<dbReference type="HOGENOM" id="CLU_828393_0_0_0"/>
<dbReference type="InParanoid" id="A9B8H0"/>
<protein>
    <recommendedName>
        <fullName evidence="1">Endonuclease/exonuclease/phosphatase domain-containing protein</fullName>
    </recommendedName>
</protein>
<proteinExistence type="predicted"/>
<sequence>MPTITVMAWNIENLGDVKLDPNRAGDALVDYIANVVSYNEADIVAIQEVRSNMGADLVQRLAAELDGYTSPNVWKGQESPQFCNQRLEQYVFLWDTRKVDLYSVAINGTPGSFQYQYANPNFGQPNQPQWLGFPKQIASNRPPYLAYFQTVQAPNVQIPVAVFHAPGPGYWIGVRDACKNLAQVTEFATQGHSLVIMGDFNVKSDNSVSVAGSFGEQAYGPLAGAAGTFTQLLEDVLSSLIKLKSATIGMTIADAYSQPYDTIFLRKNTNNIASLGEGIDELLEESLNGNLSGSLEEIEGQLNGMKPIYTNPADVFHDYRLYVSDHVPIVVEISF</sequence>